<dbReference type="Pfam" id="PF00886">
    <property type="entry name" value="Ribosomal_S16"/>
    <property type="match status" value="1"/>
</dbReference>
<dbReference type="GO" id="GO:0005737">
    <property type="term" value="C:cytoplasm"/>
    <property type="evidence" value="ECO:0007669"/>
    <property type="project" value="UniProtKB-ARBA"/>
</dbReference>
<comment type="caution">
    <text evidence="5">The sequence shown here is derived from an EMBL/GenBank/DDBJ whole genome shotgun (WGS) entry which is preliminary data.</text>
</comment>
<dbReference type="SUPFAM" id="SSF54565">
    <property type="entry name" value="Ribosomal protein S16"/>
    <property type="match status" value="1"/>
</dbReference>
<reference evidence="5 6" key="1">
    <citation type="journal article" date="2016" name="Nat. Commun.">
        <title>Thousands of microbial genomes shed light on interconnected biogeochemical processes in an aquifer system.</title>
        <authorList>
            <person name="Anantharaman K."/>
            <person name="Brown C.T."/>
            <person name="Hug L.A."/>
            <person name="Sharon I."/>
            <person name="Castelle C.J."/>
            <person name="Probst A.J."/>
            <person name="Thomas B.C."/>
            <person name="Singh A."/>
            <person name="Wilkins M.J."/>
            <person name="Karaoz U."/>
            <person name="Brodie E.L."/>
            <person name="Williams K.H."/>
            <person name="Hubbard S.S."/>
            <person name="Banfield J.F."/>
        </authorList>
    </citation>
    <scope>NUCLEOTIDE SEQUENCE [LARGE SCALE GENOMIC DNA]</scope>
</reference>
<gene>
    <name evidence="5" type="ORF">A2571_03400</name>
</gene>
<dbReference type="InterPro" id="IPR023803">
    <property type="entry name" value="Ribosomal_bS16_dom_sf"/>
</dbReference>
<evidence type="ECO:0000256" key="3">
    <source>
        <dbReference type="ARBA" id="ARBA00035310"/>
    </source>
</evidence>
<accession>A0A1G2QCH0</accession>
<dbReference type="Proteomes" id="UP000177043">
    <property type="component" value="Unassembled WGS sequence"/>
</dbReference>
<dbReference type="STRING" id="1802438.A2571_03400"/>
<sequence length="169" mass="18153">MLKLRLQRVGRKNDPSFRVVVTESQNGPQSGKFLEVLGSYDARQGVPQLKGDRIKHWIAMGAQVSATMHNMLVRFGVIEGKKINNLPALKPVEPKADSSATEAKPEAKPEGVEEKTEEVKAEAEVVAEEPVAEAPVVEAPAEVAEPAEAVPAPAEVAEEVVTAEEKPAE</sequence>
<feature type="compositionally biased region" description="Basic and acidic residues" evidence="4">
    <location>
        <begin position="103"/>
        <end position="123"/>
    </location>
</feature>
<proteinExistence type="predicted"/>
<feature type="compositionally biased region" description="Low complexity" evidence="4">
    <location>
        <begin position="132"/>
        <end position="155"/>
    </location>
</feature>
<keyword evidence="2" id="KW-0687">Ribonucleoprotein</keyword>
<dbReference type="EMBL" id="MHTJ01000004">
    <property type="protein sequence ID" value="OHA58275.1"/>
    <property type="molecule type" value="Genomic_DNA"/>
</dbReference>
<evidence type="ECO:0000256" key="4">
    <source>
        <dbReference type="SAM" id="MobiDB-lite"/>
    </source>
</evidence>
<dbReference type="NCBIfam" id="TIGR00002">
    <property type="entry name" value="S16"/>
    <property type="match status" value="1"/>
</dbReference>
<evidence type="ECO:0000256" key="1">
    <source>
        <dbReference type="ARBA" id="ARBA00022980"/>
    </source>
</evidence>
<keyword evidence="1 5" id="KW-0689">Ribosomal protein</keyword>
<evidence type="ECO:0000313" key="6">
    <source>
        <dbReference type="Proteomes" id="UP000177043"/>
    </source>
</evidence>
<dbReference type="AlphaFoldDB" id="A0A1G2QCH0"/>
<dbReference type="Gene3D" id="3.30.1320.10">
    <property type="match status" value="1"/>
</dbReference>
<evidence type="ECO:0000256" key="2">
    <source>
        <dbReference type="ARBA" id="ARBA00023274"/>
    </source>
</evidence>
<dbReference type="GO" id="GO:0003735">
    <property type="term" value="F:structural constituent of ribosome"/>
    <property type="evidence" value="ECO:0007669"/>
    <property type="project" value="InterPro"/>
</dbReference>
<dbReference type="PANTHER" id="PTHR12919:SF20">
    <property type="entry name" value="SMALL RIBOSOMAL SUBUNIT PROTEIN BS16M"/>
    <property type="match status" value="1"/>
</dbReference>
<dbReference type="PANTHER" id="PTHR12919">
    <property type="entry name" value="30S RIBOSOMAL PROTEIN S16"/>
    <property type="match status" value="1"/>
</dbReference>
<organism evidence="5 6">
    <name type="scientific">Candidatus Vogelbacteria bacterium RIFOXYD1_FULL_44_32</name>
    <dbReference type="NCBI Taxonomy" id="1802438"/>
    <lineage>
        <taxon>Bacteria</taxon>
        <taxon>Candidatus Vogeliibacteriota</taxon>
    </lineage>
</organism>
<dbReference type="GO" id="GO:0015935">
    <property type="term" value="C:small ribosomal subunit"/>
    <property type="evidence" value="ECO:0007669"/>
    <property type="project" value="TreeGrafter"/>
</dbReference>
<protein>
    <recommendedName>
        <fullName evidence="3">30S ribosomal protein S16</fullName>
    </recommendedName>
</protein>
<dbReference type="GO" id="GO:0006412">
    <property type="term" value="P:translation"/>
    <property type="evidence" value="ECO:0007669"/>
    <property type="project" value="InterPro"/>
</dbReference>
<feature type="region of interest" description="Disordered" evidence="4">
    <location>
        <begin position="88"/>
        <end position="169"/>
    </location>
</feature>
<evidence type="ECO:0000313" key="5">
    <source>
        <dbReference type="EMBL" id="OHA58275.1"/>
    </source>
</evidence>
<name>A0A1G2QCH0_9BACT</name>
<dbReference type="InterPro" id="IPR000307">
    <property type="entry name" value="Ribosomal_bS16"/>
</dbReference>